<proteinExistence type="predicted"/>
<dbReference type="REBASE" id="19186">
    <property type="entry name" value="HpyPXIIP"/>
</dbReference>
<organism evidence="1 2">
    <name type="scientific">Helicobacter pylori (strain P12)</name>
    <dbReference type="NCBI Taxonomy" id="570508"/>
    <lineage>
        <taxon>Bacteria</taxon>
        <taxon>Pseudomonadati</taxon>
        <taxon>Campylobacterota</taxon>
        <taxon>Epsilonproteobacteria</taxon>
        <taxon>Campylobacterales</taxon>
        <taxon>Helicobacteraceae</taxon>
        <taxon>Helicobacter</taxon>
    </lineage>
</organism>
<name>B6JMW0_HELP2</name>
<protein>
    <submittedName>
        <fullName evidence="1">Type II R-M system restriction endonuclease</fullName>
    </submittedName>
</protein>
<dbReference type="AlphaFoldDB" id="B6JMW0"/>
<sequence length="250" mass="28887">MNSHTSSFGSLIAKNGFLNEKKVAQKFNDYSNDRDAQIWLMIMGYDLNKIEYVKANVLSGYKADINVIIQIKLKQALDSENIQVKLVSNQKGFNQIDKRKLKSYQEMWNIPPNIYQLFAYFTGELKPTRQDIKYPNKRMLINEFSHKEQQELLAWLNDNKMLIVSDILKGRGEFSAEWVLVIQAINFDIKWALKNINVVMQHYFDGGSVEISKKGSLKIGRITIQRKGGDNGRESANMLQFKIDPTELLD</sequence>
<dbReference type="KEGG" id="hpp:HPP12_1086"/>
<dbReference type="Gene3D" id="3.40.1350.40">
    <property type="match status" value="2"/>
</dbReference>
<evidence type="ECO:0000313" key="1">
    <source>
        <dbReference type="EMBL" id="ACJ08238.1"/>
    </source>
</evidence>
<dbReference type="InterPro" id="IPR021107">
    <property type="entry name" value="Restrct_endonuc_II_HinP1I"/>
</dbReference>
<dbReference type="GO" id="GO:0004519">
    <property type="term" value="F:endonuclease activity"/>
    <property type="evidence" value="ECO:0007669"/>
    <property type="project" value="UniProtKB-KW"/>
</dbReference>
<dbReference type="Pfam" id="PF11463">
    <property type="entry name" value="R-HINP1I"/>
    <property type="match status" value="1"/>
</dbReference>
<dbReference type="CDD" id="cd22331">
    <property type="entry name" value="HinP1I-like"/>
    <property type="match status" value="1"/>
</dbReference>
<keyword evidence="1" id="KW-0540">Nuclease</keyword>
<reference evidence="2" key="1">
    <citation type="submission" date="2008-10" db="EMBL/GenBank/DDBJ databases">
        <title>The complete genome sequence of Helicobacter pylori strain P12.</title>
        <authorList>
            <person name="Fischer W."/>
            <person name="Windhager L."/>
            <person name="Karnholz A."/>
            <person name="Zeiller M."/>
            <person name="Zimmer R."/>
            <person name="Haas R."/>
        </authorList>
    </citation>
    <scope>NUCLEOTIDE SEQUENCE [LARGE SCALE GENOMIC DNA]</scope>
    <source>
        <strain evidence="2">P12</strain>
    </source>
</reference>
<evidence type="ECO:0000313" key="2">
    <source>
        <dbReference type="Proteomes" id="UP000008198"/>
    </source>
</evidence>
<gene>
    <name evidence="1" type="ordered locus">HPP12_1086</name>
</gene>
<keyword evidence="1" id="KW-0378">Hydrolase</keyword>
<reference evidence="1 2" key="2">
    <citation type="journal article" date="2010" name="Nucleic Acids Res.">
        <title>Strain-specific genes of Helicobacter pylori: genome evolution driven by a novel type IV secretion system and genomic island transfer.</title>
        <authorList>
            <person name="Fischer W."/>
            <person name="Windhager L."/>
            <person name="Rohrer S."/>
            <person name="Zeiller M."/>
            <person name="Karnholz A."/>
            <person name="Hoffmann R."/>
            <person name="Zimmer R."/>
            <person name="Haas R."/>
        </authorList>
    </citation>
    <scope>NUCLEOTIDE SEQUENCE [LARGE SCALE GENOMIC DNA]</scope>
    <source>
        <strain evidence="1 2">P12</strain>
    </source>
</reference>
<dbReference type="Proteomes" id="UP000008198">
    <property type="component" value="Chromosome"/>
</dbReference>
<keyword evidence="1" id="KW-0255">Endonuclease</keyword>
<dbReference type="HOGENOM" id="CLU_1114437_0_0_7"/>
<accession>B6JMW0</accession>
<dbReference type="EMBL" id="CP001217">
    <property type="protein sequence ID" value="ACJ08238.1"/>
    <property type="molecule type" value="Genomic_DNA"/>
</dbReference>